<dbReference type="Proteomes" id="UP001610335">
    <property type="component" value="Unassembled WGS sequence"/>
</dbReference>
<feature type="region of interest" description="Disordered" evidence="10">
    <location>
        <begin position="353"/>
        <end position="383"/>
    </location>
</feature>
<evidence type="ECO:0000256" key="10">
    <source>
        <dbReference type="SAM" id="MobiDB-lite"/>
    </source>
</evidence>
<comment type="subunit">
    <text evidence="9">Component of the ER-mitochondria encounter structure (ERMES) or MDM complex, composed of MMM1, MDM10, MDM12 and MDM34. A MMM1 homodimer associates with one molecule of MDM12 on each side in a pairwise head-to-tail manner, and the SMP-LTD domains of MMM1 and MDM12 generate a continuous hydrophobic tunnel for phospholipid trafficking.</text>
</comment>
<keyword evidence="5" id="KW-0445">Lipid transport</keyword>
<feature type="compositionally biased region" description="Polar residues" evidence="10">
    <location>
        <begin position="241"/>
        <end position="251"/>
    </location>
</feature>
<evidence type="ECO:0000256" key="3">
    <source>
        <dbReference type="ARBA" id="ARBA00022787"/>
    </source>
</evidence>
<protein>
    <recommendedName>
        <fullName evidence="9">Mitochondrial distribution and morphology protein 12</fullName>
    </recommendedName>
    <alternativeName>
        <fullName evidence="9">Mitochondrial inheritance component MDM12</fullName>
    </alternativeName>
</protein>
<comment type="subcellular location">
    <subcellularLocation>
        <location evidence="1">Membrane</location>
    </subcellularLocation>
    <subcellularLocation>
        <location evidence="9">Mitochondrion outer membrane</location>
        <topology evidence="9">Peripheral membrane protein</topology>
        <orientation evidence="9">Cytoplasmic side</orientation>
    </subcellularLocation>
    <subcellularLocation>
        <location evidence="9">Endoplasmic reticulum membrane</location>
        <topology evidence="9">Peripheral membrane protein</topology>
        <orientation evidence="9">Cytoplasmic side</orientation>
    </subcellularLocation>
    <text evidence="9">The ERMES/MDM complex localizes to a few discrete foci (around 10 per single cell), that represent mitochondria-endoplasmic reticulum junctions. These foci are often found next to mtDNA nucleoids.</text>
</comment>
<comment type="function">
    <text evidence="9">Component of the ERMES/MDM complex, which serves as a molecular tether to connect the endoplasmic reticulum (ER) and mitochondria. Components of this complex are involved in the control of mitochondrial shape and protein biogenesis, and function in nonvesicular lipid trafficking between the ER and mitochondria. MDM12 is required for the interaction of the ER-resident membrane protein MMM1 and the outer mitochondrial membrane-resident beta-barrel protein MDM10. The MDM12-MMM1 subcomplex functions in the major beta-barrel assembly pathway that is responsible for biogenesis of all mitochondrial outer membrane beta-barrel proteins, and acts in a late step after the SAM complex. The MDM10-MDM12-MMM1 subcomplex further acts in the TOM40-specific pathway after the action of the MDM12-MMM1 complex. Essential for establishing and maintaining the structure of mitochondria and maintenance of mtDNA nucleoids.</text>
</comment>
<evidence type="ECO:0000256" key="7">
    <source>
        <dbReference type="ARBA" id="ARBA00023128"/>
    </source>
</evidence>
<keyword evidence="6" id="KW-0446">Lipid-binding</keyword>
<name>A0ABR4IB35_9EURO</name>
<keyword evidence="7 9" id="KW-0496">Mitochondrion</keyword>
<dbReference type="InterPro" id="IPR031468">
    <property type="entry name" value="SMP_LBD"/>
</dbReference>
<feature type="compositionally biased region" description="Basic and acidic residues" evidence="10">
    <location>
        <begin position="118"/>
        <end position="127"/>
    </location>
</feature>
<gene>
    <name evidence="9" type="primary">MDM12</name>
    <name evidence="12" type="ORF">BDW59DRAFT_88874</name>
</gene>
<dbReference type="PANTHER" id="PTHR28204:SF1">
    <property type="entry name" value="MITOCHONDRIAL DISTRIBUTION AND MORPHOLOGY PROTEIN 12"/>
    <property type="match status" value="1"/>
</dbReference>
<evidence type="ECO:0000256" key="5">
    <source>
        <dbReference type="ARBA" id="ARBA00023055"/>
    </source>
</evidence>
<comment type="caution">
    <text evidence="12">The sequence shown here is derived from an EMBL/GenBank/DDBJ whole genome shotgun (WGS) entry which is preliminary data.</text>
</comment>
<keyword evidence="3 9" id="KW-1000">Mitochondrion outer membrane</keyword>
<evidence type="ECO:0000256" key="2">
    <source>
        <dbReference type="ARBA" id="ARBA00022448"/>
    </source>
</evidence>
<evidence type="ECO:0000256" key="6">
    <source>
        <dbReference type="ARBA" id="ARBA00023121"/>
    </source>
</evidence>
<dbReference type="CDD" id="cd21672">
    <property type="entry name" value="SMP_Mdm12"/>
    <property type="match status" value="1"/>
</dbReference>
<feature type="domain" description="SMP-LTD" evidence="11">
    <location>
        <begin position="1"/>
        <end position="438"/>
    </location>
</feature>
<dbReference type="HAMAP" id="MF_03104">
    <property type="entry name" value="Mdm12"/>
    <property type="match status" value="1"/>
</dbReference>
<dbReference type="Pfam" id="PF26544">
    <property type="entry name" value="Mdm12"/>
    <property type="match status" value="2"/>
</dbReference>
<evidence type="ECO:0000256" key="8">
    <source>
        <dbReference type="ARBA" id="ARBA00023136"/>
    </source>
</evidence>
<evidence type="ECO:0000256" key="1">
    <source>
        <dbReference type="ARBA" id="ARBA00004370"/>
    </source>
</evidence>
<evidence type="ECO:0000256" key="4">
    <source>
        <dbReference type="ARBA" id="ARBA00022824"/>
    </source>
</evidence>
<feature type="region of interest" description="Disordered" evidence="10">
    <location>
        <begin position="193"/>
        <end position="277"/>
    </location>
</feature>
<evidence type="ECO:0000256" key="9">
    <source>
        <dbReference type="HAMAP-Rule" id="MF_03104"/>
    </source>
</evidence>
<keyword evidence="13" id="KW-1185">Reference proteome</keyword>
<feature type="region of interest" description="Disordered" evidence="10">
    <location>
        <begin position="70"/>
        <end position="157"/>
    </location>
</feature>
<keyword evidence="4 9" id="KW-0256">Endoplasmic reticulum</keyword>
<accession>A0ABR4IB35</accession>
<comment type="similarity">
    <text evidence="9">Belongs to the MDM12 family.</text>
</comment>
<sequence>MSIEVDWRTATSGPDGEALAERIRSFIHDKFQQVPLPRFIRSVQVHSFEFGTIAPDLEIEDFCEPFADFYEDDEDDDETSEISEELQHPSHDNPWHRSQSDLNESPFREDMPIGGHHPLRDPFDVDHRHHPASPLRSPMALGDHLNPHFLPRAGTPGIPGGTSTLGYHLMSLGGLSGTQTPLAAVAGGSPFNNWSDPAAMGQGNRGGSNRPSPHHPRADADIDSSSPTSRPSTASTHPPGSNKNSGNSASHSNEHQHLSDDQIPSSEPPLHIPPRMRERRPEDVQVLCHAKYAGDIRLSLTAEILLDYPMPSFVGLPLKLNVTGVTFDGVAVIAYIRKRVHFCFLSPEDAEALVGSDPEPTHNHQESSSGTSGSGNPDPKQKNCGLLQEIRVESEIGRKEDGKQVLKNVGKVERFVLAQVRRIFEEELVFPSFYTFLI</sequence>
<dbReference type="PROSITE" id="PS51847">
    <property type="entry name" value="SMP"/>
    <property type="match status" value="1"/>
</dbReference>
<feature type="compositionally biased region" description="Low complexity" evidence="10">
    <location>
        <begin position="224"/>
        <end position="239"/>
    </location>
</feature>
<dbReference type="PANTHER" id="PTHR28204">
    <property type="entry name" value="MITOCHONDRIAL DISTRIBUTION AND MORPHOLOGY PROTEIN 12"/>
    <property type="match status" value="1"/>
</dbReference>
<evidence type="ECO:0000313" key="12">
    <source>
        <dbReference type="EMBL" id="KAL2824157.1"/>
    </source>
</evidence>
<feature type="compositionally biased region" description="Basic and acidic residues" evidence="10">
    <location>
        <begin position="85"/>
        <end position="99"/>
    </location>
</feature>
<dbReference type="EMBL" id="JBFXLS010000046">
    <property type="protein sequence ID" value="KAL2824157.1"/>
    <property type="molecule type" value="Genomic_DNA"/>
</dbReference>
<feature type="compositionally biased region" description="Acidic residues" evidence="10">
    <location>
        <begin position="70"/>
        <end position="84"/>
    </location>
</feature>
<keyword evidence="2" id="KW-0813">Transport</keyword>
<keyword evidence="8 9" id="KW-0472">Membrane</keyword>
<organism evidence="12 13">
    <name type="scientific">Aspergillus cavernicola</name>
    <dbReference type="NCBI Taxonomy" id="176166"/>
    <lineage>
        <taxon>Eukaryota</taxon>
        <taxon>Fungi</taxon>
        <taxon>Dikarya</taxon>
        <taxon>Ascomycota</taxon>
        <taxon>Pezizomycotina</taxon>
        <taxon>Eurotiomycetes</taxon>
        <taxon>Eurotiomycetidae</taxon>
        <taxon>Eurotiales</taxon>
        <taxon>Aspergillaceae</taxon>
        <taxon>Aspergillus</taxon>
        <taxon>Aspergillus subgen. Nidulantes</taxon>
    </lineage>
</organism>
<reference evidence="12 13" key="1">
    <citation type="submission" date="2024-07" db="EMBL/GenBank/DDBJ databases">
        <title>Section-level genome sequencing and comparative genomics of Aspergillus sections Usti and Cavernicolus.</title>
        <authorList>
            <consortium name="Lawrence Berkeley National Laboratory"/>
            <person name="Nybo J.L."/>
            <person name="Vesth T.C."/>
            <person name="Theobald S."/>
            <person name="Frisvad J.C."/>
            <person name="Larsen T.O."/>
            <person name="Kjaerboelling I."/>
            <person name="Rothschild-Mancinelli K."/>
            <person name="Lyhne E.K."/>
            <person name="Kogle M.E."/>
            <person name="Barry K."/>
            <person name="Clum A."/>
            <person name="Na H."/>
            <person name="Ledsgaard L."/>
            <person name="Lin J."/>
            <person name="Lipzen A."/>
            <person name="Kuo A."/>
            <person name="Riley R."/>
            <person name="Mondo S."/>
            <person name="LaButti K."/>
            <person name="Haridas S."/>
            <person name="Pangalinan J."/>
            <person name="Salamov A.A."/>
            <person name="Simmons B.A."/>
            <person name="Magnuson J.K."/>
            <person name="Chen J."/>
            <person name="Drula E."/>
            <person name="Henrissat B."/>
            <person name="Wiebenga A."/>
            <person name="Lubbers R.J."/>
            <person name="Gomes A.C."/>
            <person name="Makela M.R."/>
            <person name="Stajich J."/>
            <person name="Grigoriev I.V."/>
            <person name="Mortensen U.H."/>
            <person name="De vries R.P."/>
            <person name="Baker S.E."/>
            <person name="Andersen M.R."/>
        </authorList>
    </citation>
    <scope>NUCLEOTIDE SEQUENCE [LARGE SCALE GENOMIC DNA]</scope>
    <source>
        <strain evidence="12 13">CBS 600.67</strain>
    </source>
</reference>
<evidence type="ECO:0000259" key="11">
    <source>
        <dbReference type="PROSITE" id="PS51847"/>
    </source>
</evidence>
<dbReference type="InterPro" id="IPR027532">
    <property type="entry name" value="Mdm12"/>
</dbReference>
<feature type="compositionally biased region" description="Polar residues" evidence="10">
    <location>
        <begin position="366"/>
        <end position="375"/>
    </location>
</feature>
<evidence type="ECO:0000313" key="13">
    <source>
        <dbReference type="Proteomes" id="UP001610335"/>
    </source>
</evidence>
<proteinExistence type="inferred from homology"/>